<organism evidence="1 2">
    <name type="scientific">Exocentrus adspersus</name>
    <dbReference type="NCBI Taxonomy" id="1586481"/>
    <lineage>
        <taxon>Eukaryota</taxon>
        <taxon>Metazoa</taxon>
        <taxon>Ecdysozoa</taxon>
        <taxon>Arthropoda</taxon>
        <taxon>Hexapoda</taxon>
        <taxon>Insecta</taxon>
        <taxon>Pterygota</taxon>
        <taxon>Neoptera</taxon>
        <taxon>Endopterygota</taxon>
        <taxon>Coleoptera</taxon>
        <taxon>Polyphaga</taxon>
        <taxon>Cucujiformia</taxon>
        <taxon>Chrysomeloidea</taxon>
        <taxon>Cerambycidae</taxon>
        <taxon>Lamiinae</taxon>
        <taxon>Acanthocinini</taxon>
        <taxon>Exocentrus</taxon>
    </lineage>
</organism>
<gene>
    <name evidence="1" type="ORF">NQ315_017341</name>
</gene>
<name>A0AAV8VDV8_9CUCU</name>
<sequence>GDNPVRDHCHFTGKFWGWAHPSCNLNYKNSFVVPVVLHNLSNYDSHLLVKDIAQASPDSLGLLTRKGVYPHDYVSSLDVLKETSLPELSKFYNKLNDAQISEADYAHAKIVWRAFNIENLSQYTQLYLKTDVLLLADIFENFRDRCLKTYGLDPAHYYTLPGYTWDCMLKHTDIK</sequence>
<reference evidence="1 2" key="1">
    <citation type="journal article" date="2023" name="Insect Mol. Biol.">
        <title>Genome sequencing provides insights into the evolution of gene families encoding plant cell wall-degrading enzymes in longhorned beetles.</title>
        <authorList>
            <person name="Shin N.R."/>
            <person name="Okamura Y."/>
            <person name="Kirsch R."/>
            <person name="Pauchet Y."/>
        </authorList>
    </citation>
    <scope>NUCLEOTIDE SEQUENCE [LARGE SCALE GENOMIC DNA]</scope>
    <source>
        <strain evidence="1">EAD_L_NR</strain>
    </source>
</reference>
<comment type="caution">
    <text evidence="1">The sequence shown here is derived from an EMBL/GenBank/DDBJ whole genome shotgun (WGS) entry which is preliminary data.</text>
</comment>
<keyword evidence="2" id="KW-1185">Reference proteome</keyword>
<proteinExistence type="predicted"/>
<evidence type="ECO:0008006" key="3">
    <source>
        <dbReference type="Google" id="ProtNLM"/>
    </source>
</evidence>
<dbReference type="SUPFAM" id="SSF53098">
    <property type="entry name" value="Ribonuclease H-like"/>
    <property type="match status" value="1"/>
</dbReference>
<dbReference type="PANTHER" id="PTHR31511:SF12">
    <property type="entry name" value="RHO TERMINATION FACTOR N-TERMINAL DOMAIN-CONTAINING PROTEIN"/>
    <property type="match status" value="1"/>
</dbReference>
<dbReference type="PANTHER" id="PTHR31511">
    <property type="entry name" value="PROTEIN CBG23764"/>
    <property type="match status" value="1"/>
</dbReference>
<dbReference type="EMBL" id="JANEYG010000134">
    <property type="protein sequence ID" value="KAJ8912308.1"/>
    <property type="molecule type" value="Genomic_DNA"/>
</dbReference>
<dbReference type="InterPro" id="IPR012337">
    <property type="entry name" value="RNaseH-like_sf"/>
</dbReference>
<feature type="non-terminal residue" evidence="1">
    <location>
        <position position="1"/>
    </location>
</feature>
<evidence type="ECO:0000313" key="1">
    <source>
        <dbReference type="EMBL" id="KAJ8912308.1"/>
    </source>
</evidence>
<accession>A0AAV8VDV8</accession>
<dbReference type="Proteomes" id="UP001159042">
    <property type="component" value="Unassembled WGS sequence"/>
</dbReference>
<dbReference type="AlphaFoldDB" id="A0AAV8VDV8"/>
<evidence type="ECO:0000313" key="2">
    <source>
        <dbReference type="Proteomes" id="UP001159042"/>
    </source>
</evidence>
<protein>
    <recommendedName>
        <fullName evidence="3">DNA-directed DNA polymerase</fullName>
    </recommendedName>
</protein>